<feature type="domain" description="Carbohydrate kinase PfkB" evidence="4">
    <location>
        <begin position="12"/>
        <end position="290"/>
    </location>
</feature>
<sequence length="294" mass="31170">MRIVLIGEAMLELSQRGEHWHMGHGGDTLNTALHLARAGHDVGFLTALGSDPLSAGLIDRWRAEGLDTALVLHHPDRSTGLYAISTDDRGERSFAYWRDQSAARAMFALPDAARALDQAAQADMIAFSLITLAILPPQGREALYALARSVRQRGGQVAFDGNYRARLWADGAEALEERDHAIALATLGLPTLDDEVLLSGETDADAVAAHWQALGCSETVVKLGERGCRLADGAIAAPPEILDPVDTSGAGDAFNAGYLGARMKGATPVEAAQAGHVLAGWTVMRPGAIPDRDP</sequence>
<dbReference type="GO" id="GO:0019698">
    <property type="term" value="P:D-galacturonate catabolic process"/>
    <property type="evidence" value="ECO:0007669"/>
    <property type="project" value="TreeGrafter"/>
</dbReference>
<dbReference type="Pfam" id="PF00294">
    <property type="entry name" value="PfkB"/>
    <property type="match status" value="1"/>
</dbReference>
<dbReference type="InterPro" id="IPR050306">
    <property type="entry name" value="PfkB_Carbo_kinase"/>
</dbReference>
<dbReference type="InterPro" id="IPR029056">
    <property type="entry name" value="Ribokinase-like"/>
</dbReference>
<dbReference type="EMBL" id="QJJM01000004">
    <property type="protein sequence ID" value="PXW77544.1"/>
    <property type="molecule type" value="Genomic_DNA"/>
</dbReference>
<dbReference type="PANTHER" id="PTHR43085:SF15">
    <property type="entry name" value="2-DEHYDRO-3-DEOXYGLUCONOKINASE"/>
    <property type="match status" value="1"/>
</dbReference>
<gene>
    <name evidence="5" type="ORF">C7451_10437</name>
</gene>
<comment type="caution">
    <text evidence="5">The sequence shown here is derived from an EMBL/GenBank/DDBJ whole genome shotgun (WGS) entry which is preliminary data.</text>
</comment>
<dbReference type="Proteomes" id="UP000248014">
    <property type="component" value="Unassembled WGS sequence"/>
</dbReference>
<dbReference type="AlphaFoldDB" id="A0A2V3V8Q1"/>
<dbReference type="SUPFAM" id="SSF53613">
    <property type="entry name" value="Ribokinase-like"/>
    <property type="match status" value="1"/>
</dbReference>
<protein>
    <submittedName>
        <fullName evidence="5">2-dehydro-3-deoxygluconokinase</fullName>
    </submittedName>
</protein>
<dbReference type="InterPro" id="IPR002173">
    <property type="entry name" value="Carboh/pur_kinase_PfkB_CS"/>
</dbReference>
<dbReference type="PROSITE" id="PS00584">
    <property type="entry name" value="PFKB_KINASES_2"/>
    <property type="match status" value="1"/>
</dbReference>
<dbReference type="OrthoDB" id="9776822at2"/>
<evidence type="ECO:0000313" key="6">
    <source>
        <dbReference type="Proteomes" id="UP000248014"/>
    </source>
</evidence>
<dbReference type="GO" id="GO:0008673">
    <property type="term" value="F:2-dehydro-3-deoxygluconokinase activity"/>
    <property type="evidence" value="ECO:0007669"/>
    <property type="project" value="TreeGrafter"/>
</dbReference>
<reference evidence="5 6" key="1">
    <citation type="submission" date="2018-05" db="EMBL/GenBank/DDBJ databases">
        <title>Genomic Encyclopedia of Type Strains, Phase IV (KMG-IV): sequencing the most valuable type-strain genomes for metagenomic binning, comparative biology and taxonomic classification.</title>
        <authorList>
            <person name="Goeker M."/>
        </authorList>
    </citation>
    <scope>NUCLEOTIDE SEQUENCE [LARGE SCALE GENOMIC DNA]</scope>
    <source>
        <strain evidence="5 6">DSM 3183</strain>
    </source>
</reference>
<dbReference type="GO" id="GO:0042840">
    <property type="term" value="P:D-glucuronate catabolic process"/>
    <property type="evidence" value="ECO:0007669"/>
    <property type="project" value="TreeGrafter"/>
</dbReference>
<name>A0A2V3V8Q1_9SPHN</name>
<proteinExistence type="inferred from homology"/>
<dbReference type="CDD" id="cd01166">
    <property type="entry name" value="KdgK"/>
    <property type="match status" value="1"/>
</dbReference>
<organism evidence="5 6">
    <name type="scientific">Blastomonas natatoria</name>
    <dbReference type="NCBI Taxonomy" id="34015"/>
    <lineage>
        <taxon>Bacteria</taxon>
        <taxon>Pseudomonadati</taxon>
        <taxon>Pseudomonadota</taxon>
        <taxon>Alphaproteobacteria</taxon>
        <taxon>Sphingomonadales</taxon>
        <taxon>Sphingomonadaceae</taxon>
        <taxon>Blastomonas</taxon>
    </lineage>
</organism>
<evidence type="ECO:0000256" key="1">
    <source>
        <dbReference type="ARBA" id="ARBA00010688"/>
    </source>
</evidence>
<dbReference type="Gene3D" id="3.40.1190.20">
    <property type="match status" value="1"/>
</dbReference>
<dbReference type="InterPro" id="IPR011611">
    <property type="entry name" value="PfkB_dom"/>
</dbReference>
<evidence type="ECO:0000259" key="4">
    <source>
        <dbReference type="Pfam" id="PF00294"/>
    </source>
</evidence>
<keyword evidence="6" id="KW-1185">Reference proteome</keyword>
<dbReference type="PANTHER" id="PTHR43085">
    <property type="entry name" value="HEXOKINASE FAMILY MEMBER"/>
    <property type="match status" value="1"/>
</dbReference>
<dbReference type="RefSeq" id="WP_110298052.1">
    <property type="nucleotide sequence ID" value="NZ_QJJM01000004.1"/>
</dbReference>
<evidence type="ECO:0000313" key="5">
    <source>
        <dbReference type="EMBL" id="PXW77544.1"/>
    </source>
</evidence>
<keyword evidence="2" id="KW-0808">Transferase</keyword>
<dbReference type="GO" id="GO:0006974">
    <property type="term" value="P:DNA damage response"/>
    <property type="evidence" value="ECO:0007669"/>
    <property type="project" value="TreeGrafter"/>
</dbReference>
<comment type="similarity">
    <text evidence="1">Belongs to the carbohydrate kinase PfkB family.</text>
</comment>
<keyword evidence="3 5" id="KW-0418">Kinase</keyword>
<dbReference type="GO" id="GO:0005829">
    <property type="term" value="C:cytosol"/>
    <property type="evidence" value="ECO:0007669"/>
    <property type="project" value="TreeGrafter"/>
</dbReference>
<accession>A0A2V3V8Q1</accession>
<evidence type="ECO:0000256" key="2">
    <source>
        <dbReference type="ARBA" id="ARBA00022679"/>
    </source>
</evidence>
<evidence type="ECO:0000256" key="3">
    <source>
        <dbReference type="ARBA" id="ARBA00022777"/>
    </source>
</evidence>